<dbReference type="PANTHER" id="PTHR48090">
    <property type="entry name" value="UNDECAPRENYL-PHOSPHATE 4-DEOXY-4-FORMAMIDO-L-ARABINOSE TRANSFERASE-RELATED"/>
    <property type="match status" value="1"/>
</dbReference>
<dbReference type="CDD" id="cd02440">
    <property type="entry name" value="AdoMet_MTases"/>
    <property type="match status" value="1"/>
</dbReference>
<dbReference type="Gene3D" id="3.90.550.10">
    <property type="entry name" value="Spore Coat Polysaccharide Biosynthesis Protein SpsA, Chain A"/>
    <property type="match status" value="1"/>
</dbReference>
<feature type="domain" description="Methyltransferase type 12" evidence="2">
    <location>
        <begin position="271"/>
        <end position="366"/>
    </location>
</feature>
<feature type="domain" description="Glycosyltransferase 2-like" evidence="1">
    <location>
        <begin position="4"/>
        <end position="170"/>
    </location>
</feature>
<accession>Q01QK1</accession>
<dbReference type="Gene3D" id="3.40.50.150">
    <property type="entry name" value="Vaccinia Virus protein VP39"/>
    <property type="match status" value="1"/>
</dbReference>
<dbReference type="CDD" id="cd04179">
    <property type="entry name" value="DPM_DPG-synthase_like"/>
    <property type="match status" value="1"/>
</dbReference>
<dbReference type="PANTHER" id="PTHR48090:SF7">
    <property type="entry name" value="RFBJ PROTEIN"/>
    <property type="match status" value="1"/>
</dbReference>
<dbReference type="SUPFAM" id="SSF53448">
    <property type="entry name" value="Nucleotide-diphospho-sugar transferases"/>
    <property type="match status" value="1"/>
</dbReference>
<proteinExistence type="predicted"/>
<dbReference type="InterPro" id="IPR050256">
    <property type="entry name" value="Glycosyltransferase_2"/>
</dbReference>
<keyword evidence="3" id="KW-0808">Transferase</keyword>
<dbReference type="STRING" id="234267.Acid_7158"/>
<dbReference type="InterPro" id="IPR013217">
    <property type="entry name" value="Methyltransf_12"/>
</dbReference>
<evidence type="ECO:0000259" key="2">
    <source>
        <dbReference type="Pfam" id="PF08242"/>
    </source>
</evidence>
<dbReference type="InterPro" id="IPR029063">
    <property type="entry name" value="SAM-dependent_MTases_sf"/>
</dbReference>
<dbReference type="InterPro" id="IPR001173">
    <property type="entry name" value="Glyco_trans_2-like"/>
</dbReference>
<dbReference type="OrthoDB" id="9810303at2"/>
<dbReference type="eggNOG" id="COG2227">
    <property type="taxonomic scope" value="Bacteria"/>
</dbReference>
<dbReference type="AlphaFoldDB" id="Q01QK1"/>
<protein>
    <submittedName>
        <fullName evidence="3">Glycosyl transferase, family 2</fullName>
    </submittedName>
</protein>
<evidence type="ECO:0000313" key="3">
    <source>
        <dbReference type="EMBL" id="ABJ88069.1"/>
    </source>
</evidence>
<name>Q01QK1_SOLUE</name>
<dbReference type="KEGG" id="sus:Acid_7158"/>
<dbReference type="Pfam" id="PF00535">
    <property type="entry name" value="Glycos_transf_2"/>
    <property type="match status" value="1"/>
</dbReference>
<dbReference type="HOGENOM" id="CLU_585118_0_0_0"/>
<dbReference type="eggNOG" id="COG1215">
    <property type="taxonomic scope" value="Bacteria"/>
</dbReference>
<evidence type="ECO:0000259" key="1">
    <source>
        <dbReference type="Pfam" id="PF00535"/>
    </source>
</evidence>
<dbReference type="SUPFAM" id="SSF53335">
    <property type="entry name" value="S-adenosyl-L-methionine-dependent methyltransferases"/>
    <property type="match status" value="1"/>
</dbReference>
<dbReference type="InParanoid" id="Q01QK1"/>
<organism evidence="3">
    <name type="scientific">Solibacter usitatus (strain Ellin6076)</name>
    <dbReference type="NCBI Taxonomy" id="234267"/>
    <lineage>
        <taxon>Bacteria</taxon>
        <taxon>Pseudomonadati</taxon>
        <taxon>Acidobacteriota</taxon>
        <taxon>Terriglobia</taxon>
        <taxon>Bryobacterales</taxon>
        <taxon>Solibacteraceae</taxon>
        <taxon>Candidatus Solibacter</taxon>
    </lineage>
</organism>
<reference evidence="3" key="1">
    <citation type="submission" date="2006-10" db="EMBL/GenBank/DDBJ databases">
        <title>Complete sequence of Solibacter usitatus Ellin6076.</title>
        <authorList>
            <consortium name="US DOE Joint Genome Institute"/>
            <person name="Copeland A."/>
            <person name="Lucas S."/>
            <person name="Lapidus A."/>
            <person name="Barry K."/>
            <person name="Detter J.C."/>
            <person name="Glavina del Rio T."/>
            <person name="Hammon N."/>
            <person name="Israni S."/>
            <person name="Dalin E."/>
            <person name="Tice H."/>
            <person name="Pitluck S."/>
            <person name="Thompson L.S."/>
            <person name="Brettin T."/>
            <person name="Bruce D."/>
            <person name="Han C."/>
            <person name="Tapia R."/>
            <person name="Gilna P."/>
            <person name="Schmutz J."/>
            <person name="Larimer F."/>
            <person name="Land M."/>
            <person name="Hauser L."/>
            <person name="Kyrpides N."/>
            <person name="Mikhailova N."/>
            <person name="Janssen P.H."/>
            <person name="Kuske C.R."/>
            <person name="Richardson P."/>
        </authorList>
    </citation>
    <scope>NUCLEOTIDE SEQUENCE</scope>
    <source>
        <strain evidence="3">Ellin6076</strain>
    </source>
</reference>
<dbReference type="InterPro" id="IPR029044">
    <property type="entry name" value="Nucleotide-diphossugar_trans"/>
</dbReference>
<dbReference type="CAZy" id="GT2">
    <property type="family name" value="Glycosyltransferase Family 2"/>
</dbReference>
<dbReference type="GO" id="GO:0016740">
    <property type="term" value="F:transferase activity"/>
    <property type="evidence" value="ECO:0007669"/>
    <property type="project" value="UniProtKB-KW"/>
</dbReference>
<sequence length="488" mass="54643">MKLSILMPVYNERTVVERCISLVLTAPLPESMERELVIVDDCSTDGTFAILQRLAAAFPQIRLYQHPKNRGKGAAVRTAIQEAAGDFSLIQDADLEYDPSEYPRLLRPLLDGHADAVFGSRYLAGDQSRVLPFWHSMINKGLTLVSNMFCNLNLTDMETCYKVFRTDLLKSLPIRSDRFGFEPEIVMKSAKRKFRIYEVPISYHGRTYEEGKKIGWKDGIKAFAVIFKFWLIDDLYAAPYGRGVLNNLTGTPQYLSWLALKLRPHLGDEVLEVGAGIGNLTGRLMSRRVMYVAAEKDPLHLHALRNRFLRTPNVVVQRIDPEAPGDLAELENCFDTVLCLNVLEYLEHPDAVLDALAATLRPGGALVVLVPNVPGVYGTLDRSLGHKRRYSRASIGALLVSHGFTVESVEVLNKIALVPWWAYGKIFHAGNITKLVLKIFDKSVWFWRRLDALIPWPGLSLVVVARKAAAGRAADAVGRPREIAHNAE</sequence>
<dbReference type="Pfam" id="PF08242">
    <property type="entry name" value="Methyltransf_12"/>
    <property type="match status" value="1"/>
</dbReference>
<dbReference type="EMBL" id="CP000473">
    <property type="protein sequence ID" value="ABJ88069.1"/>
    <property type="molecule type" value="Genomic_DNA"/>
</dbReference>
<gene>
    <name evidence="3" type="ordered locus">Acid_7158</name>
</gene>